<dbReference type="InterPro" id="IPR002524">
    <property type="entry name" value="Cation_efflux"/>
</dbReference>
<dbReference type="Pfam" id="PF16916">
    <property type="entry name" value="ZT_dimer"/>
    <property type="match status" value="1"/>
</dbReference>
<dbReference type="InterPro" id="IPR058533">
    <property type="entry name" value="Cation_efflux_TM"/>
</dbReference>
<dbReference type="Gene3D" id="1.20.1510.10">
    <property type="entry name" value="Cation efflux protein transmembrane domain"/>
    <property type="match status" value="1"/>
</dbReference>
<dbReference type="PANTHER" id="PTHR11562:SF17">
    <property type="entry name" value="RE54080P-RELATED"/>
    <property type="match status" value="1"/>
</dbReference>
<evidence type="ECO:0000256" key="2">
    <source>
        <dbReference type="ARBA" id="ARBA00008873"/>
    </source>
</evidence>
<dbReference type="SUPFAM" id="SSF160240">
    <property type="entry name" value="Cation efflux protein cytoplasmic domain-like"/>
    <property type="match status" value="1"/>
</dbReference>
<accession>A0A067Z561</accession>
<dbReference type="PANTHER" id="PTHR11562">
    <property type="entry name" value="CATION EFFLUX PROTEIN/ ZINC TRANSPORTER"/>
    <property type="match status" value="1"/>
</dbReference>
<dbReference type="InterPro" id="IPR027469">
    <property type="entry name" value="Cation_efflux_TMD_sf"/>
</dbReference>
<dbReference type="GO" id="GO:0005886">
    <property type="term" value="C:plasma membrane"/>
    <property type="evidence" value="ECO:0007669"/>
    <property type="project" value="TreeGrafter"/>
</dbReference>
<protein>
    <submittedName>
        <fullName evidence="13">Cation diffusion facilitator family transporter</fullName>
    </submittedName>
</protein>
<feature type="transmembrane region" description="Helical" evidence="10">
    <location>
        <begin position="135"/>
        <end position="154"/>
    </location>
</feature>
<evidence type="ECO:0000256" key="3">
    <source>
        <dbReference type="ARBA" id="ARBA00022448"/>
    </source>
</evidence>
<evidence type="ECO:0000256" key="4">
    <source>
        <dbReference type="ARBA" id="ARBA00022692"/>
    </source>
</evidence>
<dbReference type="GeneID" id="56905962"/>
<dbReference type="Proteomes" id="UP000031656">
    <property type="component" value="Chromosome"/>
</dbReference>
<evidence type="ECO:0000313" key="14">
    <source>
        <dbReference type="Proteomes" id="UP000031656"/>
    </source>
</evidence>
<gene>
    <name evidence="13" type="ORF">GLS_c17460</name>
</gene>
<sequence length="351" mass="37453">MTPDPHHNCACDHDHHGTTLPHEHHAHDHADHDHDDHHHDHDHCDGHSHGFGFGHQHVHAPASFGMAFAVGITLNTAYVAGEALWGVWAHSLSLLADAGHNLSDVLGLAGAWLAQVLATRPSSARFTYGLRRSTILSALANATILLLVTGGIVWESVLRLFSHQNVQGEVISWVALVGIAVNAVTALLFMKGASSDLNVRGAFLHMAADAVMAFSVVIAGLLIAFTGYTIIDPIMSLIVSVSIVIGTWSLLRSSLNLALDAVPAGIDPDAVQAALLSLDGVAGLHHLHIWAMSTTETALTVHLVCDPTKPVSTDLVIARAAELVRTRFDIAHPTFQLETQPSVCDTHQPCC</sequence>
<feature type="region of interest" description="Disordered" evidence="9">
    <location>
        <begin position="21"/>
        <end position="41"/>
    </location>
</feature>
<evidence type="ECO:0000256" key="6">
    <source>
        <dbReference type="ARBA" id="ARBA00022989"/>
    </source>
</evidence>
<keyword evidence="5" id="KW-0862">Zinc</keyword>
<dbReference type="RefSeq" id="WP_041111941.1">
    <property type="nucleotide sequence ID" value="NZ_CP004373.1"/>
</dbReference>
<dbReference type="EMBL" id="CP004373">
    <property type="protein sequence ID" value="AHK71623.1"/>
    <property type="molecule type" value="Genomic_DNA"/>
</dbReference>
<evidence type="ECO:0000256" key="1">
    <source>
        <dbReference type="ARBA" id="ARBA00004141"/>
    </source>
</evidence>
<keyword evidence="8 10" id="KW-0472">Membrane</keyword>
<evidence type="ECO:0000256" key="9">
    <source>
        <dbReference type="SAM" id="MobiDB-lite"/>
    </source>
</evidence>
<dbReference type="NCBIfam" id="TIGR01297">
    <property type="entry name" value="CDF"/>
    <property type="match status" value="1"/>
</dbReference>
<feature type="transmembrane region" description="Helical" evidence="10">
    <location>
        <begin position="202"/>
        <end position="228"/>
    </location>
</feature>
<feature type="transmembrane region" description="Helical" evidence="10">
    <location>
        <begin position="170"/>
        <end position="190"/>
    </location>
</feature>
<keyword evidence="4 10" id="KW-0812">Transmembrane</keyword>
<dbReference type="HOGENOM" id="CLU_013430_0_0_5"/>
<dbReference type="InterPro" id="IPR050681">
    <property type="entry name" value="CDF/SLC30A"/>
</dbReference>
<dbReference type="SUPFAM" id="SSF161111">
    <property type="entry name" value="Cation efflux protein transmembrane domain-like"/>
    <property type="match status" value="1"/>
</dbReference>
<dbReference type="AlphaFoldDB" id="A0A067Z561"/>
<reference evidence="13 14" key="1">
    <citation type="journal article" date="2015" name="Appl. Microbiol. Biotechnol.">
        <title>The consequence of an additional NADH dehydrogenase paralog on the growth of Gluconobacter oxydans DSM3504.</title>
        <authorList>
            <person name="Kostner D."/>
            <person name="Luchterhand B."/>
            <person name="Junker A."/>
            <person name="Volland S."/>
            <person name="Daniel R."/>
            <person name="Buchs J."/>
            <person name="Liebl W."/>
            <person name="Ehrenreich A."/>
        </authorList>
    </citation>
    <scope>NUCLEOTIDE SEQUENCE [LARGE SCALE GENOMIC DNA]</scope>
    <source>
        <strain evidence="13">DSM 3504</strain>
    </source>
</reference>
<keyword evidence="7" id="KW-0406">Ion transport</keyword>
<feature type="domain" description="Cation efflux protein transmembrane" evidence="11">
    <location>
        <begin position="70"/>
        <end position="255"/>
    </location>
</feature>
<evidence type="ECO:0000256" key="7">
    <source>
        <dbReference type="ARBA" id="ARBA00023065"/>
    </source>
</evidence>
<proteinExistence type="inferred from homology"/>
<comment type="similarity">
    <text evidence="2">Belongs to the cation diffusion facilitator (CDF) transporter (TC 2.A.4) family. SLC30A subfamily.</text>
</comment>
<comment type="subcellular location">
    <subcellularLocation>
        <location evidence="1">Membrane</location>
        <topology evidence="1">Multi-pass membrane protein</topology>
    </subcellularLocation>
</comment>
<dbReference type="Pfam" id="PF01545">
    <property type="entry name" value="Cation_efflux"/>
    <property type="match status" value="1"/>
</dbReference>
<evidence type="ECO:0000256" key="10">
    <source>
        <dbReference type="SAM" id="Phobius"/>
    </source>
</evidence>
<evidence type="ECO:0000259" key="11">
    <source>
        <dbReference type="Pfam" id="PF01545"/>
    </source>
</evidence>
<dbReference type="KEGG" id="goy:GLS_c17460"/>
<dbReference type="InterPro" id="IPR027470">
    <property type="entry name" value="Cation_efflux_CTD"/>
</dbReference>
<evidence type="ECO:0000256" key="8">
    <source>
        <dbReference type="ARBA" id="ARBA00023136"/>
    </source>
</evidence>
<evidence type="ECO:0000256" key="5">
    <source>
        <dbReference type="ARBA" id="ARBA00022906"/>
    </source>
</evidence>
<keyword evidence="6 10" id="KW-1133">Transmembrane helix</keyword>
<name>A0A067Z561_GLUOY</name>
<feature type="domain" description="Cation efflux protein cytoplasmic" evidence="12">
    <location>
        <begin position="265"/>
        <end position="338"/>
    </location>
</feature>
<organism evidence="13 14">
    <name type="scientific">Gluconobacter oxydans DSM 3504</name>
    <dbReference type="NCBI Taxonomy" id="1288313"/>
    <lineage>
        <taxon>Bacteria</taxon>
        <taxon>Pseudomonadati</taxon>
        <taxon>Pseudomonadota</taxon>
        <taxon>Alphaproteobacteria</taxon>
        <taxon>Acetobacterales</taxon>
        <taxon>Acetobacteraceae</taxon>
        <taxon>Gluconobacter</taxon>
    </lineage>
</organism>
<keyword evidence="3" id="KW-0813">Transport</keyword>
<evidence type="ECO:0000313" key="13">
    <source>
        <dbReference type="EMBL" id="AHK71623.1"/>
    </source>
</evidence>
<dbReference type="InterPro" id="IPR036837">
    <property type="entry name" value="Cation_efflux_CTD_sf"/>
</dbReference>
<dbReference type="GO" id="GO:0005385">
    <property type="term" value="F:zinc ion transmembrane transporter activity"/>
    <property type="evidence" value="ECO:0007669"/>
    <property type="project" value="TreeGrafter"/>
</dbReference>
<keyword evidence="5" id="KW-0864">Zinc transport</keyword>
<evidence type="ECO:0000259" key="12">
    <source>
        <dbReference type="Pfam" id="PF16916"/>
    </source>
</evidence>
<feature type="transmembrane region" description="Helical" evidence="10">
    <location>
        <begin position="234"/>
        <end position="251"/>
    </location>
</feature>